<gene>
    <name evidence="2" type="ORF">DSCW_20180</name>
</gene>
<proteinExistence type="predicted"/>
<keyword evidence="1" id="KW-1133">Transmembrane helix</keyword>
<keyword evidence="3" id="KW-1185">Reference proteome</keyword>
<sequence>MSSYRYKGYIIPGLDRSDLGWTGMVKGWEPTAQEGQVRPVVCYCNVIRFKLQIAWLFIAVMQVFAFLRYDLSIN</sequence>
<evidence type="ECO:0000313" key="2">
    <source>
        <dbReference type="EMBL" id="BBO74601.1"/>
    </source>
</evidence>
<evidence type="ECO:0000313" key="3">
    <source>
        <dbReference type="Proteomes" id="UP000427769"/>
    </source>
</evidence>
<protein>
    <submittedName>
        <fullName evidence="2">Uncharacterized protein</fullName>
    </submittedName>
</protein>
<dbReference type="KEGG" id="dwd:DSCW_20180"/>
<reference evidence="2 3" key="1">
    <citation type="submission" date="2019-11" db="EMBL/GenBank/DDBJ databases">
        <title>Comparative genomics of hydrocarbon-degrading Desulfosarcina strains.</title>
        <authorList>
            <person name="Watanabe M."/>
            <person name="Kojima H."/>
            <person name="Fukui M."/>
        </authorList>
    </citation>
    <scope>NUCLEOTIDE SEQUENCE [LARGE SCALE GENOMIC DNA]</scope>
    <source>
        <strain evidence="2 3">PP31</strain>
    </source>
</reference>
<accession>A0A5K7Z4R8</accession>
<feature type="transmembrane region" description="Helical" evidence="1">
    <location>
        <begin position="53"/>
        <end position="71"/>
    </location>
</feature>
<keyword evidence="1" id="KW-0472">Membrane</keyword>
<dbReference type="AlphaFoldDB" id="A0A5K7Z4R8"/>
<evidence type="ECO:0000256" key="1">
    <source>
        <dbReference type="SAM" id="Phobius"/>
    </source>
</evidence>
<keyword evidence="1" id="KW-0812">Transmembrane</keyword>
<organism evidence="2 3">
    <name type="scientific">Desulfosarcina widdelii</name>
    <dbReference type="NCBI Taxonomy" id="947919"/>
    <lineage>
        <taxon>Bacteria</taxon>
        <taxon>Pseudomonadati</taxon>
        <taxon>Thermodesulfobacteriota</taxon>
        <taxon>Desulfobacteria</taxon>
        <taxon>Desulfobacterales</taxon>
        <taxon>Desulfosarcinaceae</taxon>
        <taxon>Desulfosarcina</taxon>
    </lineage>
</organism>
<name>A0A5K7Z4R8_9BACT</name>
<dbReference type="Proteomes" id="UP000427769">
    <property type="component" value="Chromosome"/>
</dbReference>
<dbReference type="EMBL" id="AP021875">
    <property type="protein sequence ID" value="BBO74601.1"/>
    <property type="molecule type" value="Genomic_DNA"/>
</dbReference>